<comment type="pathway">
    <text evidence="3 15">Purine metabolism; IMP biosynthesis via salvage pathway; IMP from hypoxanthine: step 1/1.</text>
</comment>
<gene>
    <name evidence="17" type="ordered locus">Dbac_1856</name>
</gene>
<dbReference type="CDD" id="cd06223">
    <property type="entry name" value="PRTases_typeI"/>
    <property type="match status" value="1"/>
</dbReference>
<dbReference type="InterPro" id="IPR029057">
    <property type="entry name" value="PRTase-like"/>
</dbReference>
<dbReference type="KEGG" id="dba:Dbac_1856"/>
<evidence type="ECO:0000256" key="9">
    <source>
        <dbReference type="ARBA" id="ARBA00022723"/>
    </source>
</evidence>
<dbReference type="InterPro" id="IPR005904">
    <property type="entry name" value="Hxn_phspho_trans"/>
</dbReference>
<keyword evidence="10 15" id="KW-0660">Purine salvage</keyword>
<keyword evidence="7 15" id="KW-0328">Glycosyltransferase</keyword>
<evidence type="ECO:0000256" key="11">
    <source>
        <dbReference type="ARBA" id="ARBA00022741"/>
    </source>
</evidence>
<evidence type="ECO:0000256" key="7">
    <source>
        <dbReference type="ARBA" id="ARBA00022676"/>
    </source>
</evidence>
<evidence type="ECO:0000256" key="14">
    <source>
        <dbReference type="ARBA" id="ARBA00049402"/>
    </source>
</evidence>
<dbReference type="PANTHER" id="PTHR43340">
    <property type="entry name" value="HYPOXANTHINE-GUANINE PHOSPHORIBOSYLTRANSFERASE"/>
    <property type="match status" value="1"/>
</dbReference>
<keyword evidence="6 15" id="KW-0963">Cytoplasm</keyword>
<comment type="catalytic activity">
    <reaction evidence="14">
        <text>IMP + diphosphate = hypoxanthine + 5-phospho-alpha-D-ribose 1-diphosphate</text>
        <dbReference type="Rhea" id="RHEA:17973"/>
        <dbReference type="ChEBI" id="CHEBI:17368"/>
        <dbReference type="ChEBI" id="CHEBI:33019"/>
        <dbReference type="ChEBI" id="CHEBI:58017"/>
        <dbReference type="ChEBI" id="CHEBI:58053"/>
        <dbReference type="EC" id="2.4.2.8"/>
    </reaction>
    <physiologicalReaction direction="right-to-left" evidence="14">
        <dbReference type="Rhea" id="RHEA:17975"/>
    </physiologicalReaction>
</comment>
<reference evidence="17 18" key="1">
    <citation type="journal article" date="2009" name="Stand. Genomic Sci.">
        <title>Complete genome sequence of Desulfomicrobium baculatum type strain (X).</title>
        <authorList>
            <person name="Copeland A."/>
            <person name="Spring S."/>
            <person name="Goker M."/>
            <person name="Schneider S."/>
            <person name="Lapidus A."/>
            <person name="Del Rio T.G."/>
            <person name="Tice H."/>
            <person name="Cheng J.F."/>
            <person name="Chen F."/>
            <person name="Nolan M."/>
            <person name="Bruce D."/>
            <person name="Goodwin L."/>
            <person name="Pitluck S."/>
            <person name="Ivanova N."/>
            <person name="Mavrommatis K."/>
            <person name="Ovchinnikova G."/>
            <person name="Pati A."/>
            <person name="Chen A."/>
            <person name="Palaniappan K."/>
            <person name="Land M."/>
            <person name="Hauser L."/>
            <person name="Chang Y.J."/>
            <person name="Jeffries C.C."/>
            <person name="Meincke L."/>
            <person name="Sims D."/>
            <person name="Brettin T."/>
            <person name="Detter J.C."/>
            <person name="Han C."/>
            <person name="Chain P."/>
            <person name="Bristow J."/>
            <person name="Eisen J.A."/>
            <person name="Markowitz V."/>
            <person name="Hugenholtz P."/>
            <person name="Kyrpides N.C."/>
            <person name="Klenk H.P."/>
            <person name="Lucas S."/>
        </authorList>
    </citation>
    <scope>NUCLEOTIDE SEQUENCE [LARGE SCALE GENOMIC DNA]</scope>
    <source>
        <strain evidence="18">DSM 4028 / VKM B-1378 / X</strain>
    </source>
</reference>
<keyword evidence="11 15" id="KW-0547">Nucleotide-binding</keyword>
<name>C7LWR4_DESBD</name>
<dbReference type="UniPathway" id="UPA00591">
    <property type="reaction ID" value="UER00648"/>
</dbReference>
<sequence length="174" mass="20014">MKFVQLFDRPQIEARAQELGREISSHYGDEPLVCVCVLKGAYAFFTDLMRNLTIHPTMDFVRLSSYADQTSRKSKMVFSKDMEIDIRDKHVLVVEDIVDTGHSMGFLIKVLEARSPKSIKIAAMIDKRERREVDVNVDFVGFPLDKGYIVGYGLDYAEQYRELDGIYDLKFSEA</sequence>
<dbReference type="GO" id="GO:0000287">
    <property type="term" value="F:magnesium ion binding"/>
    <property type="evidence" value="ECO:0007669"/>
    <property type="project" value="TreeGrafter"/>
</dbReference>
<evidence type="ECO:0000256" key="8">
    <source>
        <dbReference type="ARBA" id="ARBA00022679"/>
    </source>
</evidence>
<keyword evidence="12 15" id="KW-0460">Magnesium</keyword>
<evidence type="ECO:0000256" key="5">
    <source>
        <dbReference type="ARBA" id="ARBA00011895"/>
    </source>
</evidence>
<dbReference type="GO" id="GO:0000166">
    <property type="term" value="F:nucleotide binding"/>
    <property type="evidence" value="ECO:0007669"/>
    <property type="project" value="UniProtKB-KW"/>
</dbReference>
<dbReference type="GO" id="GO:0006166">
    <property type="term" value="P:purine ribonucleoside salvage"/>
    <property type="evidence" value="ECO:0007669"/>
    <property type="project" value="UniProtKB-KW"/>
</dbReference>
<accession>C7LWR4</accession>
<dbReference type="GO" id="GO:0005829">
    <property type="term" value="C:cytosol"/>
    <property type="evidence" value="ECO:0007669"/>
    <property type="project" value="TreeGrafter"/>
</dbReference>
<dbReference type="Gene3D" id="3.40.50.2020">
    <property type="match status" value="1"/>
</dbReference>
<keyword evidence="8 15" id="KW-0808">Transferase</keyword>
<evidence type="ECO:0000256" key="10">
    <source>
        <dbReference type="ARBA" id="ARBA00022726"/>
    </source>
</evidence>
<dbReference type="RefSeq" id="WP_015774038.1">
    <property type="nucleotide sequence ID" value="NC_013173.1"/>
</dbReference>
<dbReference type="eggNOG" id="COG0634">
    <property type="taxonomic scope" value="Bacteria"/>
</dbReference>
<dbReference type="InterPro" id="IPR000836">
    <property type="entry name" value="PRTase_dom"/>
</dbReference>
<evidence type="ECO:0000259" key="16">
    <source>
        <dbReference type="Pfam" id="PF00156"/>
    </source>
</evidence>
<evidence type="ECO:0000256" key="13">
    <source>
        <dbReference type="ARBA" id="ARBA00048811"/>
    </source>
</evidence>
<dbReference type="HOGENOM" id="CLU_073615_0_1_7"/>
<proteinExistence type="inferred from homology"/>
<dbReference type="Proteomes" id="UP000002216">
    <property type="component" value="Chromosome"/>
</dbReference>
<dbReference type="InterPro" id="IPR050408">
    <property type="entry name" value="HGPRT"/>
</dbReference>
<dbReference type="GO" id="GO:0052657">
    <property type="term" value="F:guanine phosphoribosyltransferase activity"/>
    <property type="evidence" value="ECO:0007669"/>
    <property type="project" value="RHEA"/>
</dbReference>
<comment type="similarity">
    <text evidence="4 15">Belongs to the purine/pyrimidine phosphoribosyltransferase family.</text>
</comment>
<evidence type="ECO:0000256" key="15">
    <source>
        <dbReference type="RuleBase" id="RU364099"/>
    </source>
</evidence>
<comment type="cofactor">
    <cofactor evidence="1 15">
        <name>Mg(2+)</name>
        <dbReference type="ChEBI" id="CHEBI:18420"/>
    </cofactor>
</comment>
<dbReference type="EMBL" id="CP001629">
    <property type="protein sequence ID" value="ACU89947.1"/>
    <property type="molecule type" value="Genomic_DNA"/>
</dbReference>
<evidence type="ECO:0000256" key="6">
    <source>
        <dbReference type="ARBA" id="ARBA00022490"/>
    </source>
</evidence>
<dbReference type="GO" id="GO:0006178">
    <property type="term" value="P:guanine salvage"/>
    <property type="evidence" value="ECO:0007669"/>
    <property type="project" value="TreeGrafter"/>
</dbReference>
<dbReference type="STRING" id="525897.Dbac_1856"/>
<evidence type="ECO:0000313" key="17">
    <source>
        <dbReference type="EMBL" id="ACU89947.1"/>
    </source>
</evidence>
<evidence type="ECO:0000256" key="4">
    <source>
        <dbReference type="ARBA" id="ARBA00008391"/>
    </source>
</evidence>
<organism evidence="17 18">
    <name type="scientific">Desulfomicrobium baculatum (strain DSM 4028 / VKM B-1378 / X)</name>
    <name type="common">Desulfovibrio baculatus</name>
    <dbReference type="NCBI Taxonomy" id="525897"/>
    <lineage>
        <taxon>Bacteria</taxon>
        <taxon>Pseudomonadati</taxon>
        <taxon>Thermodesulfobacteriota</taxon>
        <taxon>Desulfovibrionia</taxon>
        <taxon>Desulfovibrionales</taxon>
        <taxon>Desulfomicrobiaceae</taxon>
        <taxon>Desulfomicrobium</taxon>
    </lineage>
</organism>
<evidence type="ECO:0000256" key="2">
    <source>
        <dbReference type="ARBA" id="ARBA00004496"/>
    </source>
</evidence>
<dbReference type="PANTHER" id="PTHR43340:SF1">
    <property type="entry name" value="HYPOXANTHINE PHOSPHORIBOSYLTRANSFERASE"/>
    <property type="match status" value="1"/>
</dbReference>
<dbReference type="GO" id="GO:0046100">
    <property type="term" value="P:hypoxanthine metabolic process"/>
    <property type="evidence" value="ECO:0007669"/>
    <property type="project" value="TreeGrafter"/>
</dbReference>
<feature type="domain" description="Phosphoribosyltransferase" evidence="16">
    <location>
        <begin position="5"/>
        <end position="156"/>
    </location>
</feature>
<protein>
    <recommendedName>
        <fullName evidence="5 15">Hypoxanthine phosphoribosyltransferase</fullName>
        <ecNumber evidence="5 15">2.4.2.8</ecNumber>
    </recommendedName>
</protein>
<keyword evidence="18" id="KW-1185">Reference proteome</keyword>
<dbReference type="EC" id="2.4.2.8" evidence="5 15"/>
<dbReference type="SUPFAM" id="SSF53271">
    <property type="entry name" value="PRTase-like"/>
    <property type="match status" value="1"/>
</dbReference>
<dbReference type="GO" id="GO:0032264">
    <property type="term" value="P:IMP salvage"/>
    <property type="evidence" value="ECO:0007669"/>
    <property type="project" value="UniProtKB-UniPathway"/>
</dbReference>
<evidence type="ECO:0000313" key="18">
    <source>
        <dbReference type="Proteomes" id="UP000002216"/>
    </source>
</evidence>
<comment type="catalytic activity">
    <reaction evidence="13">
        <text>GMP + diphosphate = guanine + 5-phospho-alpha-D-ribose 1-diphosphate</text>
        <dbReference type="Rhea" id="RHEA:25424"/>
        <dbReference type="ChEBI" id="CHEBI:16235"/>
        <dbReference type="ChEBI" id="CHEBI:33019"/>
        <dbReference type="ChEBI" id="CHEBI:58017"/>
        <dbReference type="ChEBI" id="CHEBI:58115"/>
        <dbReference type="EC" id="2.4.2.8"/>
    </reaction>
    <physiologicalReaction direction="right-to-left" evidence="13">
        <dbReference type="Rhea" id="RHEA:25426"/>
    </physiologicalReaction>
</comment>
<evidence type="ECO:0000256" key="12">
    <source>
        <dbReference type="ARBA" id="ARBA00022842"/>
    </source>
</evidence>
<dbReference type="NCBIfam" id="TIGR01203">
    <property type="entry name" value="HGPRTase"/>
    <property type="match status" value="1"/>
</dbReference>
<evidence type="ECO:0000256" key="3">
    <source>
        <dbReference type="ARBA" id="ARBA00004669"/>
    </source>
</evidence>
<dbReference type="Pfam" id="PF00156">
    <property type="entry name" value="Pribosyltran"/>
    <property type="match status" value="1"/>
</dbReference>
<comment type="subcellular location">
    <subcellularLocation>
        <location evidence="2 15">Cytoplasm</location>
    </subcellularLocation>
</comment>
<evidence type="ECO:0000256" key="1">
    <source>
        <dbReference type="ARBA" id="ARBA00001946"/>
    </source>
</evidence>
<keyword evidence="9 15" id="KW-0479">Metal-binding</keyword>
<dbReference type="GO" id="GO:0004422">
    <property type="term" value="F:hypoxanthine phosphoribosyltransferase activity"/>
    <property type="evidence" value="ECO:0007669"/>
    <property type="project" value="InterPro"/>
</dbReference>
<dbReference type="AlphaFoldDB" id="C7LWR4"/>
<dbReference type="OrthoDB" id="9802824at2"/>
<dbReference type="GO" id="GO:0032263">
    <property type="term" value="P:GMP salvage"/>
    <property type="evidence" value="ECO:0007669"/>
    <property type="project" value="TreeGrafter"/>
</dbReference>